<gene>
    <name evidence="1" type="ORF">GLOINDRAFT_4743</name>
</gene>
<dbReference type="VEuPathDB" id="FungiDB:RhiirFUN_012563"/>
<organism evidence="1">
    <name type="scientific">Rhizophagus irregularis (strain DAOM 181602 / DAOM 197198 / MUCL 43194)</name>
    <name type="common">Arbuscular mycorrhizal fungus</name>
    <name type="synonym">Glomus intraradices</name>
    <dbReference type="NCBI Taxonomy" id="747089"/>
    <lineage>
        <taxon>Eukaryota</taxon>
        <taxon>Fungi</taxon>
        <taxon>Fungi incertae sedis</taxon>
        <taxon>Mucoromycota</taxon>
        <taxon>Glomeromycotina</taxon>
        <taxon>Glomeromycetes</taxon>
        <taxon>Glomerales</taxon>
        <taxon>Glomeraceae</taxon>
        <taxon>Rhizophagus</taxon>
    </lineage>
</organism>
<dbReference type="HOGENOM" id="CLU_2334726_0_0_1"/>
<name>U9TLS4_RHIID</name>
<proteinExistence type="predicted"/>
<reference evidence="1" key="1">
    <citation type="submission" date="2013-07" db="EMBL/GenBank/DDBJ databases">
        <title>The genome of an arbuscular mycorrhizal fungus provides insights into the evolution of the oldest plant symbiosis.</title>
        <authorList>
            <consortium name="DOE Joint Genome Institute"/>
            <person name="Tisserant E."/>
            <person name="Malbreil M."/>
            <person name="Kuo A."/>
            <person name="Kohler A."/>
            <person name="Symeonidi A."/>
            <person name="Balestrini R."/>
            <person name="Charron P."/>
            <person name="Duensing N."/>
            <person name="Frei-dit-Frey N."/>
            <person name="Gianinazzi-Pearson V."/>
            <person name="Gilbert B."/>
            <person name="Handa Y."/>
            <person name="Hijri M."/>
            <person name="Kaul R."/>
            <person name="Kawaguchi M."/>
            <person name="Krajinski F."/>
            <person name="Lammers P."/>
            <person name="Lapierre D."/>
            <person name="Masclaux F.G."/>
            <person name="Murat C."/>
            <person name="Morin E."/>
            <person name="Ndikumana S."/>
            <person name="Pagni M."/>
            <person name="Petitpierre D."/>
            <person name="Requena N."/>
            <person name="Rosikiewicz P."/>
            <person name="Riley R."/>
            <person name="Saito K."/>
            <person name="San Clemente H."/>
            <person name="Shapiro H."/>
            <person name="van Tuinen D."/>
            <person name="Becard G."/>
            <person name="Bonfante P."/>
            <person name="Paszkowski U."/>
            <person name="Shachar-Hill Y."/>
            <person name="Young J.P."/>
            <person name="Sanders I.R."/>
            <person name="Henrissat B."/>
            <person name="Rensing S.A."/>
            <person name="Grigoriev I.V."/>
            <person name="Corradi N."/>
            <person name="Roux C."/>
            <person name="Martin F."/>
        </authorList>
    </citation>
    <scope>NUCLEOTIDE SEQUENCE</scope>
    <source>
        <strain evidence="1">DAOM 197198</strain>
    </source>
</reference>
<sequence length="98" mass="11100">MFQKNLYYTWLEPTLANGRTGRTGFRDVGLGRTDRDAGLGLFDEAGLNIDERVTIPFFFDFIGIKPTGPNDSAQIIINNRLKRNLKLLKGNKFSDCDE</sequence>
<evidence type="ECO:0000313" key="1">
    <source>
        <dbReference type="EMBL" id="ESA04291.1"/>
    </source>
</evidence>
<protein>
    <submittedName>
        <fullName evidence="1">Uncharacterized protein</fullName>
    </submittedName>
</protein>
<accession>U9TLS4</accession>
<dbReference type="EMBL" id="KI294419">
    <property type="protein sequence ID" value="ESA04291.1"/>
    <property type="molecule type" value="Genomic_DNA"/>
</dbReference>
<dbReference type="AlphaFoldDB" id="U9TLS4"/>